<keyword evidence="1" id="KW-0808">Transferase</keyword>
<reference evidence="4" key="1">
    <citation type="submission" date="2020-10" db="EMBL/GenBank/DDBJ databases">
        <authorList>
            <person name="Gilroy R."/>
        </authorList>
    </citation>
    <scope>NUCLEOTIDE SEQUENCE</scope>
    <source>
        <strain evidence="4">ChiW16-3235</strain>
    </source>
</reference>
<dbReference type="Pfam" id="PF00583">
    <property type="entry name" value="Acetyltransf_1"/>
    <property type="match status" value="1"/>
</dbReference>
<sequence>MIRKIEKKDRDVFLRFSEMFYASPAVAHEIPKEYHERTFCELMRSDEYADGYIVEADGKPVGIALTAKTYSREAGGKVLWLEELFILEEYRCLGLGREYFAFIEKYARDNGFARIRLEVEAENVRARALYGRLGYEPLGYLQMVKELPL</sequence>
<dbReference type="PROSITE" id="PS51186">
    <property type="entry name" value="GNAT"/>
    <property type="match status" value="1"/>
</dbReference>
<dbReference type="Proteomes" id="UP000823913">
    <property type="component" value="Unassembled WGS sequence"/>
</dbReference>
<dbReference type="InterPro" id="IPR050832">
    <property type="entry name" value="Bact_Acetyltransf"/>
</dbReference>
<dbReference type="EMBL" id="DVHK01000087">
    <property type="protein sequence ID" value="HIR67218.1"/>
    <property type="molecule type" value="Genomic_DNA"/>
</dbReference>
<dbReference type="InterPro" id="IPR016181">
    <property type="entry name" value="Acyl_CoA_acyltransferase"/>
</dbReference>
<evidence type="ECO:0000256" key="1">
    <source>
        <dbReference type="ARBA" id="ARBA00022679"/>
    </source>
</evidence>
<dbReference type="SUPFAM" id="SSF55729">
    <property type="entry name" value="Acyl-CoA N-acyltransferases (Nat)"/>
    <property type="match status" value="1"/>
</dbReference>
<dbReference type="CDD" id="cd04301">
    <property type="entry name" value="NAT_SF"/>
    <property type="match status" value="1"/>
</dbReference>
<dbReference type="AlphaFoldDB" id="A0A9D1E6C2"/>
<dbReference type="Gene3D" id="3.40.630.30">
    <property type="match status" value="1"/>
</dbReference>
<reference evidence="4" key="2">
    <citation type="journal article" date="2021" name="PeerJ">
        <title>Extensive microbial diversity within the chicken gut microbiome revealed by metagenomics and culture.</title>
        <authorList>
            <person name="Gilroy R."/>
            <person name="Ravi A."/>
            <person name="Getino M."/>
            <person name="Pursley I."/>
            <person name="Horton D.L."/>
            <person name="Alikhan N.F."/>
            <person name="Baker D."/>
            <person name="Gharbi K."/>
            <person name="Hall N."/>
            <person name="Watson M."/>
            <person name="Adriaenssens E.M."/>
            <person name="Foster-Nyarko E."/>
            <person name="Jarju S."/>
            <person name="Secka A."/>
            <person name="Antonio M."/>
            <person name="Oren A."/>
            <person name="Chaudhuri R.R."/>
            <person name="La Ragione R."/>
            <person name="Hildebrand F."/>
            <person name="Pallen M.J."/>
        </authorList>
    </citation>
    <scope>NUCLEOTIDE SEQUENCE</scope>
    <source>
        <strain evidence="4">ChiW16-3235</strain>
    </source>
</reference>
<name>A0A9D1E6C2_9FIRM</name>
<dbReference type="InterPro" id="IPR000182">
    <property type="entry name" value="GNAT_dom"/>
</dbReference>
<proteinExistence type="predicted"/>
<comment type="caution">
    <text evidence="4">The sequence shown here is derived from an EMBL/GenBank/DDBJ whole genome shotgun (WGS) entry which is preliminary data.</text>
</comment>
<evidence type="ECO:0000313" key="4">
    <source>
        <dbReference type="EMBL" id="HIR67218.1"/>
    </source>
</evidence>
<evidence type="ECO:0000259" key="3">
    <source>
        <dbReference type="PROSITE" id="PS51186"/>
    </source>
</evidence>
<protein>
    <submittedName>
        <fullName evidence="4">GNAT family N-acetyltransferase</fullName>
    </submittedName>
</protein>
<dbReference type="GO" id="GO:0016747">
    <property type="term" value="F:acyltransferase activity, transferring groups other than amino-acyl groups"/>
    <property type="evidence" value="ECO:0007669"/>
    <property type="project" value="InterPro"/>
</dbReference>
<evidence type="ECO:0000313" key="5">
    <source>
        <dbReference type="Proteomes" id="UP000823913"/>
    </source>
</evidence>
<evidence type="ECO:0000256" key="2">
    <source>
        <dbReference type="ARBA" id="ARBA00023315"/>
    </source>
</evidence>
<dbReference type="PANTHER" id="PTHR43877">
    <property type="entry name" value="AMINOALKYLPHOSPHONATE N-ACETYLTRANSFERASE-RELATED-RELATED"/>
    <property type="match status" value="1"/>
</dbReference>
<keyword evidence="2" id="KW-0012">Acyltransferase</keyword>
<gene>
    <name evidence="4" type="ORF">IAB94_04100</name>
</gene>
<accession>A0A9D1E6C2</accession>
<organism evidence="4 5">
    <name type="scientific">Candidatus Coproplasma avicola</name>
    <dbReference type="NCBI Taxonomy" id="2840744"/>
    <lineage>
        <taxon>Bacteria</taxon>
        <taxon>Bacillati</taxon>
        <taxon>Bacillota</taxon>
        <taxon>Clostridia</taxon>
        <taxon>Eubacteriales</taxon>
        <taxon>Candidatus Coproplasma</taxon>
    </lineage>
</organism>
<feature type="domain" description="N-acetyltransferase" evidence="3">
    <location>
        <begin position="1"/>
        <end position="149"/>
    </location>
</feature>